<gene>
    <name evidence="2" type="ORF">DMC30DRAFT_445760</name>
</gene>
<feature type="compositionally biased region" description="Low complexity" evidence="1">
    <location>
        <begin position="476"/>
        <end position="486"/>
    </location>
</feature>
<evidence type="ECO:0000313" key="3">
    <source>
        <dbReference type="Proteomes" id="UP000311382"/>
    </source>
</evidence>
<organism evidence="2 3">
    <name type="scientific">Rhodotorula diobovata</name>
    <dbReference type="NCBI Taxonomy" id="5288"/>
    <lineage>
        <taxon>Eukaryota</taxon>
        <taxon>Fungi</taxon>
        <taxon>Dikarya</taxon>
        <taxon>Basidiomycota</taxon>
        <taxon>Pucciniomycotina</taxon>
        <taxon>Microbotryomycetes</taxon>
        <taxon>Sporidiobolales</taxon>
        <taxon>Sporidiobolaceae</taxon>
        <taxon>Rhodotorula</taxon>
    </lineage>
</organism>
<dbReference type="InterPro" id="IPR023213">
    <property type="entry name" value="CAT-like_dom_sf"/>
</dbReference>
<dbReference type="OrthoDB" id="2528526at2759"/>
<dbReference type="Gene3D" id="3.30.559.10">
    <property type="entry name" value="Chloramphenicol acetyltransferase-like domain"/>
    <property type="match status" value="2"/>
</dbReference>
<reference evidence="2 3" key="1">
    <citation type="submission" date="2019-03" db="EMBL/GenBank/DDBJ databases">
        <title>Rhodosporidium diobovatum UCD-FST 08-225 genome sequencing, assembly, and annotation.</title>
        <authorList>
            <person name="Fakankun I.U."/>
            <person name="Fristensky B."/>
            <person name="Levin D.B."/>
        </authorList>
    </citation>
    <scope>NUCLEOTIDE SEQUENCE [LARGE SCALE GENOMIC DNA]</scope>
    <source>
        <strain evidence="2 3">UCD-FST 08-225</strain>
    </source>
</reference>
<proteinExistence type="predicted"/>
<accession>A0A5C5G080</accession>
<dbReference type="AlphaFoldDB" id="A0A5C5G080"/>
<evidence type="ECO:0000313" key="2">
    <source>
        <dbReference type="EMBL" id="TNY21859.1"/>
    </source>
</evidence>
<dbReference type="STRING" id="5288.A0A5C5G080"/>
<sequence length="562" mass="60221">MLVPLSAIDNAVADMGITCGYLFALPHDAVGDRSTGEALLAQLEAATKRVVAKWPLLQGQPVWQKEQGIWAIDVPDEPLPADRPFAFTSSRISKPYALAASLPGPIEPLSSATSPCGFQPAHKLAFFRPAPLPTTFGGYAKTGASLLAVQATLFDDVVAVGITAPHGLFDATGLGWAVRALRAELRHEAWDAPPLSPPGAENVLGAELDALKREAESTDPADVEAARHALAGWVSASSLKNVACFLTNYAWEKLWHRDEPRHVFLSKRAVDALVASVKDEVRRETGGKEWVSTGDVLTAWALKAVHADEASSHTAAAVSPVFALRDILSVPSYPHNAVAPYPFSPSPLPLSDLPSTPLASLALTHRRSLDAARTRDFLRATLRKMERLTWSNGGQVPVMPARAWPWRLGWAGRRSGSGGSGSGSGSGSDGDERATAPPSHHWILSNQMVSGVAELSLPAALLDTRPHAPRDKAADDASSCSSSSGAEGDDLHAVPTGELPLLAFYLRITAPIKDHQAIRFQVNDKGLFLEGSMRRKRWEALGRAVERLEREFGRGAGQTREK</sequence>
<dbReference type="EMBL" id="SOZI01000035">
    <property type="protein sequence ID" value="TNY21859.1"/>
    <property type="molecule type" value="Genomic_DNA"/>
</dbReference>
<feature type="region of interest" description="Disordered" evidence="1">
    <location>
        <begin position="413"/>
        <end position="438"/>
    </location>
</feature>
<name>A0A5C5G080_9BASI</name>
<evidence type="ECO:0000256" key="1">
    <source>
        <dbReference type="SAM" id="MobiDB-lite"/>
    </source>
</evidence>
<comment type="caution">
    <text evidence="2">The sequence shown here is derived from an EMBL/GenBank/DDBJ whole genome shotgun (WGS) entry which is preliminary data.</text>
</comment>
<protein>
    <recommendedName>
        <fullName evidence="4">Transferase family-domain-containing protein</fullName>
    </recommendedName>
</protein>
<dbReference type="Proteomes" id="UP000311382">
    <property type="component" value="Unassembled WGS sequence"/>
</dbReference>
<feature type="compositionally biased region" description="Gly residues" evidence="1">
    <location>
        <begin position="415"/>
        <end position="428"/>
    </location>
</feature>
<keyword evidence="3" id="KW-1185">Reference proteome</keyword>
<evidence type="ECO:0008006" key="4">
    <source>
        <dbReference type="Google" id="ProtNLM"/>
    </source>
</evidence>
<feature type="region of interest" description="Disordered" evidence="1">
    <location>
        <begin position="467"/>
        <end position="492"/>
    </location>
</feature>